<dbReference type="InterPro" id="IPR003594">
    <property type="entry name" value="HATPase_dom"/>
</dbReference>
<comment type="function">
    <text evidence="15">May play the central regulatory role in sporulation. It may be an element of the effector pathway responsible for the activation of sporulation genes in response to nutritional stress. Spo0A may act in concert with spo0H (a sigma factor) to control the expression of some genes that are critical to the sporulation process.</text>
</comment>
<evidence type="ECO:0000259" key="18">
    <source>
        <dbReference type="PROSITE" id="PS50109"/>
    </source>
</evidence>
<keyword evidence="10" id="KW-0418">Kinase</keyword>
<dbReference type="InterPro" id="IPR011006">
    <property type="entry name" value="CheY-like_superfamily"/>
</dbReference>
<keyword evidence="13" id="KW-0902">Two-component regulatory system</keyword>
<keyword evidence="12" id="KW-1133">Transmembrane helix</keyword>
<sequence>MPRFIIGDSTRLRQVLLNLLGNAVKFTAKGGVTLKVETEGRFRDGVRLRFSVIDTGIGVTEEQKSRLFEVFTQGDASTTRKYGGTGLGLAISKQIVERMGGRIGIESTPGQGSDFYFTITVKETDTMPGQEEGTDRKTIRPCLKNRRTLLVEDNDINREMTLEILSNIGVKVDLAPGGEEAVKKAAAEDYDMIFMDIRMPIVDGYEAARRIRAAEEEHAKKRTLIVALSADAVEGVKEKVLEAGMDLYLTKPLDPDKIFGAVSHYFPEAVVETSAKAETFETDLPDSDILDVRAALKRLGGSRATYRRILSKFAADNRDTAQSIRRCVGEGDAAGARQIAHDLKGIGGYLGSDLLVKEAKSFIQGIDEGSGFSYLPLCEALVLTVEESAKISSVMTGDTEPETPVSAVTEPVPYRRLTALFENGEVRKAVSNAMAHAPEYPDWGKAVYAFFVARAAEP</sequence>
<dbReference type="SMART" id="SM00448">
    <property type="entry name" value="REC"/>
    <property type="match status" value="1"/>
</dbReference>
<evidence type="ECO:0000256" key="17">
    <source>
        <dbReference type="PROSITE-ProRule" id="PRU00169"/>
    </source>
</evidence>
<dbReference type="PRINTS" id="PR00344">
    <property type="entry name" value="BCTRLSENSOR"/>
</dbReference>
<dbReference type="Proteomes" id="UP000515909">
    <property type="component" value="Chromosome"/>
</dbReference>
<reference evidence="20 21" key="1">
    <citation type="submission" date="2020-08" db="EMBL/GenBank/DDBJ databases">
        <title>The isolate Caproiciproducens sp. 7D4C2 produces n-caproate at mildly acidic conditions from hexoses: genome and rBOX comparison with related strains and chain-elongating bacteria.</title>
        <authorList>
            <person name="Esquivel-Elizondo S."/>
            <person name="Bagci C."/>
            <person name="Temovska M."/>
            <person name="Jeon B.S."/>
            <person name="Bessarab I."/>
            <person name="Williams R.B.H."/>
            <person name="Huson D.H."/>
            <person name="Angenent L.T."/>
        </authorList>
    </citation>
    <scope>NUCLEOTIDE SEQUENCE [LARGE SCALE GENOMIC DNA]</scope>
    <source>
        <strain evidence="20 21">7D4C2</strain>
    </source>
</reference>
<evidence type="ECO:0000256" key="10">
    <source>
        <dbReference type="ARBA" id="ARBA00022777"/>
    </source>
</evidence>
<keyword evidence="7 17" id="KW-0597">Phosphoprotein</keyword>
<keyword evidence="6" id="KW-1003">Cell membrane</keyword>
<accession>A0A7G8T672</accession>
<dbReference type="PANTHER" id="PTHR45339">
    <property type="entry name" value="HYBRID SIGNAL TRANSDUCTION HISTIDINE KINASE J"/>
    <property type="match status" value="1"/>
</dbReference>
<dbReference type="PANTHER" id="PTHR45339:SF1">
    <property type="entry name" value="HYBRID SIGNAL TRANSDUCTION HISTIDINE KINASE J"/>
    <property type="match status" value="1"/>
</dbReference>
<feature type="modified residue" description="4-aspartylphosphate" evidence="17">
    <location>
        <position position="196"/>
    </location>
</feature>
<keyword evidence="11" id="KW-0067">ATP-binding</keyword>
<dbReference type="EMBL" id="CP060286">
    <property type="protein sequence ID" value="QNK39113.1"/>
    <property type="molecule type" value="Genomic_DNA"/>
</dbReference>
<dbReference type="SMART" id="SM00387">
    <property type="entry name" value="HATPase_c"/>
    <property type="match status" value="1"/>
</dbReference>
<dbReference type="SUPFAM" id="SSF47226">
    <property type="entry name" value="Histidine-containing phosphotransfer domain, HPT domain"/>
    <property type="match status" value="1"/>
</dbReference>
<keyword evidence="10" id="KW-0808">Transferase</keyword>
<dbReference type="GO" id="GO:0004673">
    <property type="term" value="F:protein histidine kinase activity"/>
    <property type="evidence" value="ECO:0007669"/>
    <property type="project" value="UniProtKB-EC"/>
</dbReference>
<dbReference type="KEGG" id="cfem:HCR03_09955"/>
<dbReference type="CDD" id="cd17546">
    <property type="entry name" value="REC_hyHK_CKI1_RcsC-like"/>
    <property type="match status" value="1"/>
</dbReference>
<evidence type="ECO:0000256" key="2">
    <source>
        <dbReference type="ARBA" id="ARBA00004651"/>
    </source>
</evidence>
<dbReference type="Gene3D" id="3.30.565.10">
    <property type="entry name" value="Histidine kinase-like ATPase, C-terminal domain"/>
    <property type="match status" value="1"/>
</dbReference>
<dbReference type="GO" id="GO:0005524">
    <property type="term" value="F:ATP binding"/>
    <property type="evidence" value="ECO:0007669"/>
    <property type="project" value="UniProtKB-KW"/>
</dbReference>
<dbReference type="CDD" id="cd16922">
    <property type="entry name" value="HATPase_EvgS-ArcB-TorS-like"/>
    <property type="match status" value="1"/>
</dbReference>
<dbReference type="Gene3D" id="1.20.120.160">
    <property type="entry name" value="HPT domain"/>
    <property type="match status" value="1"/>
</dbReference>
<evidence type="ECO:0000256" key="16">
    <source>
        <dbReference type="ARBA" id="ARBA00074306"/>
    </source>
</evidence>
<dbReference type="RefSeq" id="WP_187034148.1">
    <property type="nucleotide sequence ID" value="NZ_CP060286.1"/>
</dbReference>
<protein>
    <recommendedName>
        <fullName evidence="16">Circadian input-output histidine kinase CikA</fullName>
        <ecNumber evidence="4">2.7.13.3</ecNumber>
    </recommendedName>
    <alternativeName>
        <fullName evidence="5">Stage 0 sporulation protein A homolog</fullName>
    </alternativeName>
</protein>
<dbReference type="SUPFAM" id="SSF55874">
    <property type="entry name" value="ATPase domain of HSP90 chaperone/DNA topoisomerase II/histidine kinase"/>
    <property type="match status" value="1"/>
</dbReference>
<keyword evidence="8" id="KW-0812">Transmembrane</keyword>
<evidence type="ECO:0000259" key="19">
    <source>
        <dbReference type="PROSITE" id="PS50110"/>
    </source>
</evidence>
<evidence type="ECO:0000256" key="3">
    <source>
        <dbReference type="ARBA" id="ARBA00006402"/>
    </source>
</evidence>
<dbReference type="GO" id="GO:0000160">
    <property type="term" value="P:phosphorelay signal transduction system"/>
    <property type="evidence" value="ECO:0007669"/>
    <property type="project" value="UniProtKB-KW"/>
</dbReference>
<evidence type="ECO:0000256" key="7">
    <source>
        <dbReference type="ARBA" id="ARBA00022553"/>
    </source>
</evidence>
<feature type="domain" description="Histidine kinase" evidence="18">
    <location>
        <begin position="1"/>
        <end position="123"/>
    </location>
</feature>
<feature type="domain" description="Response regulatory" evidence="19">
    <location>
        <begin position="147"/>
        <end position="266"/>
    </location>
</feature>
<dbReference type="Gene3D" id="3.40.50.2300">
    <property type="match status" value="1"/>
</dbReference>
<evidence type="ECO:0000256" key="13">
    <source>
        <dbReference type="ARBA" id="ARBA00023012"/>
    </source>
</evidence>
<keyword evidence="14" id="KW-0472">Membrane</keyword>
<evidence type="ECO:0000256" key="14">
    <source>
        <dbReference type="ARBA" id="ARBA00023136"/>
    </source>
</evidence>
<evidence type="ECO:0000256" key="6">
    <source>
        <dbReference type="ARBA" id="ARBA00022475"/>
    </source>
</evidence>
<dbReference type="Pfam" id="PF00072">
    <property type="entry name" value="Response_reg"/>
    <property type="match status" value="1"/>
</dbReference>
<evidence type="ECO:0000256" key="12">
    <source>
        <dbReference type="ARBA" id="ARBA00022989"/>
    </source>
</evidence>
<dbReference type="AlphaFoldDB" id="A0A7G8T672"/>
<evidence type="ECO:0000256" key="1">
    <source>
        <dbReference type="ARBA" id="ARBA00000085"/>
    </source>
</evidence>
<keyword evidence="9" id="KW-0547">Nucleotide-binding</keyword>
<comment type="similarity">
    <text evidence="3">In the N-terminal section; belongs to the phytochrome family.</text>
</comment>
<dbReference type="InterPro" id="IPR005467">
    <property type="entry name" value="His_kinase_dom"/>
</dbReference>
<evidence type="ECO:0000256" key="9">
    <source>
        <dbReference type="ARBA" id="ARBA00022741"/>
    </source>
</evidence>
<dbReference type="PROSITE" id="PS50109">
    <property type="entry name" value="HIS_KIN"/>
    <property type="match status" value="1"/>
</dbReference>
<dbReference type="FunFam" id="3.30.565.10:FF:000010">
    <property type="entry name" value="Sensor histidine kinase RcsC"/>
    <property type="match status" value="1"/>
</dbReference>
<comment type="catalytic activity">
    <reaction evidence="1">
        <text>ATP + protein L-histidine = ADP + protein N-phospho-L-histidine.</text>
        <dbReference type="EC" id="2.7.13.3"/>
    </reaction>
</comment>
<evidence type="ECO:0000313" key="21">
    <source>
        <dbReference type="Proteomes" id="UP000515909"/>
    </source>
</evidence>
<evidence type="ECO:0000256" key="5">
    <source>
        <dbReference type="ARBA" id="ARBA00018672"/>
    </source>
</evidence>
<evidence type="ECO:0000256" key="4">
    <source>
        <dbReference type="ARBA" id="ARBA00012438"/>
    </source>
</evidence>
<comment type="subcellular location">
    <subcellularLocation>
        <location evidence="2">Cell membrane</location>
        <topology evidence="2">Multi-pass membrane protein</topology>
    </subcellularLocation>
</comment>
<dbReference type="EC" id="2.7.13.3" evidence="4"/>
<organism evidence="20 21">
    <name type="scientific">Caproicibacter fermentans</name>
    <dbReference type="NCBI Taxonomy" id="2576756"/>
    <lineage>
        <taxon>Bacteria</taxon>
        <taxon>Bacillati</taxon>
        <taxon>Bacillota</taxon>
        <taxon>Clostridia</taxon>
        <taxon>Eubacteriales</taxon>
        <taxon>Acutalibacteraceae</taxon>
        <taxon>Caproicibacter</taxon>
    </lineage>
</organism>
<dbReference type="SUPFAM" id="SSF52172">
    <property type="entry name" value="CheY-like"/>
    <property type="match status" value="1"/>
</dbReference>
<dbReference type="PROSITE" id="PS50110">
    <property type="entry name" value="RESPONSE_REGULATORY"/>
    <property type="match status" value="1"/>
</dbReference>
<evidence type="ECO:0000256" key="11">
    <source>
        <dbReference type="ARBA" id="ARBA00022840"/>
    </source>
</evidence>
<gene>
    <name evidence="20" type="ORF">HCR03_09955</name>
</gene>
<proteinExistence type="inferred from homology"/>
<dbReference type="InterPro" id="IPR001789">
    <property type="entry name" value="Sig_transdc_resp-reg_receiver"/>
</dbReference>
<dbReference type="InterPro" id="IPR036890">
    <property type="entry name" value="HATPase_C_sf"/>
</dbReference>
<dbReference type="GO" id="GO:0005886">
    <property type="term" value="C:plasma membrane"/>
    <property type="evidence" value="ECO:0007669"/>
    <property type="project" value="UniProtKB-SubCell"/>
</dbReference>
<evidence type="ECO:0000256" key="15">
    <source>
        <dbReference type="ARBA" id="ARBA00024867"/>
    </source>
</evidence>
<dbReference type="Pfam" id="PF02518">
    <property type="entry name" value="HATPase_c"/>
    <property type="match status" value="1"/>
</dbReference>
<dbReference type="InterPro" id="IPR036641">
    <property type="entry name" value="HPT_dom_sf"/>
</dbReference>
<evidence type="ECO:0000256" key="8">
    <source>
        <dbReference type="ARBA" id="ARBA00022692"/>
    </source>
</evidence>
<dbReference type="InterPro" id="IPR004358">
    <property type="entry name" value="Sig_transdc_His_kin-like_C"/>
</dbReference>
<evidence type="ECO:0000313" key="20">
    <source>
        <dbReference type="EMBL" id="QNK39113.1"/>
    </source>
</evidence>
<name>A0A7G8T672_9FIRM</name>